<comment type="caution">
    <text evidence="1">The sequence shown here is derived from an EMBL/GenBank/DDBJ whole genome shotgun (WGS) entry which is preliminary data.</text>
</comment>
<evidence type="ECO:0000313" key="1">
    <source>
        <dbReference type="EMBL" id="KAJ9087003.1"/>
    </source>
</evidence>
<dbReference type="Proteomes" id="UP001165960">
    <property type="component" value="Unassembled WGS sequence"/>
</dbReference>
<protein>
    <submittedName>
        <fullName evidence="1">Uncharacterized protein</fullName>
    </submittedName>
</protein>
<keyword evidence="2" id="KW-1185">Reference proteome</keyword>
<proteinExistence type="predicted"/>
<accession>A0ACC2UJI1</accession>
<reference evidence="1" key="1">
    <citation type="submission" date="2022-04" db="EMBL/GenBank/DDBJ databases">
        <title>Genome of the entomopathogenic fungus Entomophthora muscae.</title>
        <authorList>
            <person name="Elya C."/>
            <person name="Lovett B.R."/>
            <person name="Lee E."/>
            <person name="Macias A.M."/>
            <person name="Hajek A.E."/>
            <person name="De Bivort B.L."/>
            <person name="Kasson M.T."/>
            <person name="De Fine Licht H.H."/>
            <person name="Stajich J.E."/>
        </authorList>
    </citation>
    <scope>NUCLEOTIDE SEQUENCE</scope>
    <source>
        <strain evidence="1">Berkeley</strain>
    </source>
</reference>
<evidence type="ECO:0000313" key="2">
    <source>
        <dbReference type="Proteomes" id="UP001165960"/>
    </source>
</evidence>
<dbReference type="EMBL" id="QTSX02000411">
    <property type="protein sequence ID" value="KAJ9087003.1"/>
    <property type="molecule type" value="Genomic_DNA"/>
</dbReference>
<gene>
    <name evidence="1" type="ORF">DSO57_1037593</name>
</gene>
<name>A0ACC2UJI1_9FUNG</name>
<organism evidence="1 2">
    <name type="scientific">Entomophthora muscae</name>
    <dbReference type="NCBI Taxonomy" id="34485"/>
    <lineage>
        <taxon>Eukaryota</taxon>
        <taxon>Fungi</taxon>
        <taxon>Fungi incertae sedis</taxon>
        <taxon>Zoopagomycota</taxon>
        <taxon>Entomophthoromycotina</taxon>
        <taxon>Entomophthoromycetes</taxon>
        <taxon>Entomophthorales</taxon>
        <taxon>Entomophthoraceae</taxon>
        <taxon>Entomophthora</taxon>
    </lineage>
</organism>
<sequence>MLDCLSTPSQFGRFQIWAAVPPPFGFGEIAFLGFPLWQFPHSAGGVGGWLARWQADGSRRVGGGRQAWRAARGRGIKPVQIKKFIFNSCCKITAFRSKFPNKGELLPFFVLFVILQCAQSNFLNTSVVRNIPDTCTLVKSSCRPPALRTRIESPLIQTADAITIEGFSTDLSMMATTKRHNQLTNEGRKTLVISLMSLMFSVVPN</sequence>